<evidence type="ECO:0000256" key="2">
    <source>
        <dbReference type="ARBA" id="ARBA00022512"/>
    </source>
</evidence>
<dbReference type="InterPro" id="IPR005528">
    <property type="entry name" value="ChpA-H"/>
</dbReference>
<keyword evidence="3" id="KW-0964">Secreted</keyword>
<feature type="domain" description="Chaplin" evidence="11">
    <location>
        <begin position="41"/>
        <end position="81"/>
    </location>
</feature>
<keyword evidence="9" id="KW-1133">Transmembrane helix</keyword>
<keyword evidence="5" id="KW-0130">Cell adhesion</keyword>
<evidence type="ECO:0000256" key="8">
    <source>
        <dbReference type="SAM" id="MobiDB-lite"/>
    </source>
</evidence>
<gene>
    <name evidence="12" type="ORF">ACFYWW_11925</name>
</gene>
<evidence type="ECO:0000256" key="7">
    <source>
        <dbReference type="PROSITE-ProRule" id="PRU01232"/>
    </source>
</evidence>
<accession>A0ABW6RFN9</accession>
<comment type="subcellular location">
    <subcellularLocation>
        <location evidence="1">Secreted</location>
        <location evidence="1">Cell wall</location>
    </subcellularLocation>
</comment>
<evidence type="ECO:0000313" key="12">
    <source>
        <dbReference type="EMBL" id="MFF3339422.1"/>
    </source>
</evidence>
<name>A0ABW6RFN9_9ACTN</name>
<reference evidence="12 13" key="1">
    <citation type="submission" date="2024-10" db="EMBL/GenBank/DDBJ databases">
        <title>The Natural Products Discovery Center: Release of the First 8490 Sequenced Strains for Exploring Actinobacteria Biosynthetic Diversity.</title>
        <authorList>
            <person name="Kalkreuter E."/>
            <person name="Kautsar S.A."/>
            <person name="Yang D."/>
            <person name="Bader C.D."/>
            <person name="Teijaro C.N."/>
            <person name="Fluegel L."/>
            <person name="Davis C.M."/>
            <person name="Simpson J.R."/>
            <person name="Lauterbach L."/>
            <person name="Steele A.D."/>
            <person name="Gui C."/>
            <person name="Meng S."/>
            <person name="Li G."/>
            <person name="Viehrig K."/>
            <person name="Ye F."/>
            <person name="Su P."/>
            <person name="Kiefer A.F."/>
            <person name="Nichols A."/>
            <person name="Cepeda A.J."/>
            <person name="Yan W."/>
            <person name="Fan B."/>
            <person name="Jiang Y."/>
            <person name="Adhikari A."/>
            <person name="Zheng C.-J."/>
            <person name="Schuster L."/>
            <person name="Cowan T.M."/>
            <person name="Smanski M.J."/>
            <person name="Chevrette M.G."/>
            <person name="De Carvalho L.P.S."/>
            <person name="Shen B."/>
        </authorList>
    </citation>
    <scope>NUCLEOTIDE SEQUENCE [LARGE SCALE GENOMIC DNA]</scope>
    <source>
        <strain evidence="12 13">NPDC003029</strain>
    </source>
</reference>
<protein>
    <submittedName>
        <fullName evidence="12">Chaplin family protein</fullName>
    </submittedName>
</protein>
<feature type="region of interest" description="Disordered" evidence="8">
    <location>
        <begin position="86"/>
        <end position="226"/>
    </location>
</feature>
<evidence type="ECO:0000256" key="10">
    <source>
        <dbReference type="SAM" id="SignalP"/>
    </source>
</evidence>
<proteinExistence type="predicted"/>
<evidence type="ECO:0000256" key="3">
    <source>
        <dbReference type="ARBA" id="ARBA00022525"/>
    </source>
</evidence>
<evidence type="ECO:0000259" key="11">
    <source>
        <dbReference type="PROSITE" id="PS51884"/>
    </source>
</evidence>
<feature type="compositionally biased region" description="Pro residues" evidence="8">
    <location>
        <begin position="171"/>
        <end position="197"/>
    </location>
</feature>
<evidence type="ECO:0000256" key="1">
    <source>
        <dbReference type="ARBA" id="ARBA00004191"/>
    </source>
</evidence>
<dbReference type="PROSITE" id="PS51884">
    <property type="entry name" value="CHAPLIN"/>
    <property type="match status" value="1"/>
</dbReference>
<keyword evidence="9" id="KW-0472">Membrane</keyword>
<dbReference type="Proteomes" id="UP001601976">
    <property type="component" value="Unassembled WGS sequence"/>
</dbReference>
<dbReference type="EMBL" id="JBIAPK010000003">
    <property type="protein sequence ID" value="MFF3339422.1"/>
    <property type="molecule type" value="Genomic_DNA"/>
</dbReference>
<evidence type="ECO:0000313" key="13">
    <source>
        <dbReference type="Proteomes" id="UP001601976"/>
    </source>
</evidence>
<dbReference type="Pfam" id="PF03777">
    <property type="entry name" value="ChpA-C"/>
    <property type="match status" value="1"/>
</dbReference>
<feature type="compositionally biased region" description="Gly residues" evidence="8">
    <location>
        <begin position="116"/>
        <end position="127"/>
    </location>
</feature>
<keyword evidence="2" id="KW-0134">Cell wall</keyword>
<keyword evidence="9" id="KW-0812">Transmembrane</keyword>
<evidence type="ECO:0000256" key="4">
    <source>
        <dbReference type="ARBA" id="ARBA00022729"/>
    </source>
</evidence>
<organism evidence="12 13">
    <name type="scientific">Streptomyces flavidovirens</name>
    <dbReference type="NCBI Taxonomy" id="67298"/>
    <lineage>
        <taxon>Bacteria</taxon>
        <taxon>Bacillati</taxon>
        <taxon>Actinomycetota</taxon>
        <taxon>Actinomycetes</taxon>
        <taxon>Kitasatosporales</taxon>
        <taxon>Streptomycetaceae</taxon>
        <taxon>Streptomyces</taxon>
    </lineage>
</organism>
<comment type="caution">
    <text evidence="12">The sequence shown here is derived from an EMBL/GenBank/DDBJ whole genome shotgun (WGS) entry which is preliminary data.</text>
</comment>
<evidence type="ECO:0000256" key="5">
    <source>
        <dbReference type="ARBA" id="ARBA00022889"/>
    </source>
</evidence>
<feature type="chain" id="PRO_5046048329" evidence="10">
    <location>
        <begin position="31"/>
        <end position="275"/>
    </location>
</feature>
<feature type="transmembrane region" description="Helical" evidence="9">
    <location>
        <begin position="245"/>
        <end position="263"/>
    </location>
</feature>
<feature type="compositionally biased region" description="Gly residues" evidence="8">
    <location>
        <begin position="141"/>
        <end position="156"/>
    </location>
</feature>
<sequence>MAKRQVLSKGVFAAAAASGMLAMAGGYAHAHTASYDETTNASGSLSGHNAQSPVQVPVNVCGNTVDVVGAFNPAVGNDCANIASSSVPETDHSDMGYPGMGDPGKGYPGMAESGIGESGMGHSGMGDSGKDYPGMAESGIGASGMGGSGGAGSGDGHQGEEPCDEEEKPPVGKPPVGKPPVDKPPAGKPPVDVPPSGGPAEEPRGKPPVEVLPATDGPSSTVPVVADRPATDEDAVLAETGAGEVGIAGALGALLIGGGALVFRRTRARARAAQV</sequence>
<dbReference type="RefSeq" id="WP_387895343.1">
    <property type="nucleotide sequence ID" value="NZ_JBIAPK010000003.1"/>
</dbReference>
<feature type="signal peptide" evidence="10">
    <location>
        <begin position="1"/>
        <end position="30"/>
    </location>
</feature>
<keyword evidence="4 10" id="KW-0732">Signal</keyword>
<feature type="compositionally biased region" description="Gly residues" evidence="8">
    <location>
        <begin position="98"/>
        <end position="107"/>
    </location>
</feature>
<dbReference type="NCBIfam" id="TIGR01167">
    <property type="entry name" value="LPXTG_anchor"/>
    <property type="match status" value="1"/>
</dbReference>
<keyword evidence="13" id="KW-1185">Reference proteome</keyword>
<keyword evidence="6 7" id="KW-0034">Amyloid</keyword>
<evidence type="ECO:0000256" key="6">
    <source>
        <dbReference type="ARBA" id="ARBA00023087"/>
    </source>
</evidence>
<evidence type="ECO:0000256" key="9">
    <source>
        <dbReference type="SAM" id="Phobius"/>
    </source>
</evidence>